<dbReference type="AlphaFoldDB" id="A0AAD9LU85"/>
<dbReference type="EMBL" id="MU843052">
    <property type="protein sequence ID" value="KAK2022256.1"/>
    <property type="molecule type" value="Genomic_DNA"/>
</dbReference>
<proteinExistence type="predicted"/>
<keyword evidence="2" id="KW-1185">Reference proteome</keyword>
<comment type="caution">
    <text evidence="1">The sequence shown here is derived from an EMBL/GenBank/DDBJ whole genome shotgun (WGS) entry which is preliminary data.</text>
</comment>
<evidence type="ECO:0000313" key="1">
    <source>
        <dbReference type="EMBL" id="KAK2022256.1"/>
    </source>
</evidence>
<reference evidence="1" key="1">
    <citation type="submission" date="2021-06" db="EMBL/GenBank/DDBJ databases">
        <title>Comparative genomics, transcriptomics and evolutionary studies reveal genomic signatures of adaptation to plant cell wall in hemibiotrophic fungi.</title>
        <authorList>
            <consortium name="DOE Joint Genome Institute"/>
            <person name="Baroncelli R."/>
            <person name="Diaz J.F."/>
            <person name="Benocci T."/>
            <person name="Peng M."/>
            <person name="Battaglia E."/>
            <person name="Haridas S."/>
            <person name="Andreopoulos W."/>
            <person name="Labutti K."/>
            <person name="Pangilinan J."/>
            <person name="Floch G.L."/>
            <person name="Makela M.R."/>
            <person name="Henrissat B."/>
            <person name="Grigoriev I.V."/>
            <person name="Crouch J.A."/>
            <person name="De Vries R.P."/>
            <person name="Sukno S.A."/>
            <person name="Thon M.R."/>
        </authorList>
    </citation>
    <scope>NUCLEOTIDE SEQUENCE</scope>
    <source>
        <strain evidence="1">MAFF235873</strain>
    </source>
</reference>
<gene>
    <name evidence="1" type="ORF">LX32DRAFT_204374</name>
</gene>
<sequence>MSSVCHFGQHCCAQACRSQDVALARVLGLHADGGAGPDMRRWLQQEATCFLGCFTSLSLPYGIAPINRHKAVEIIKICLAIGSKAHAEQLKHLANIEPN</sequence>
<accession>A0AAD9LU85</accession>
<organism evidence="1 2">
    <name type="scientific">Colletotrichum zoysiae</name>
    <dbReference type="NCBI Taxonomy" id="1216348"/>
    <lineage>
        <taxon>Eukaryota</taxon>
        <taxon>Fungi</taxon>
        <taxon>Dikarya</taxon>
        <taxon>Ascomycota</taxon>
        <taxon>Pezizomycotina</taxon>
        <taxon>Sordariomycetes</taxon>
        <taxon>Hypocreomycetidae</taxon>
        <taxon>Glomerellales</taxon>
        <taxon>Glomerellaceae</taxon>
        <taxon>Colletotrichum</taxon>
        <taxon>Colletotrichum graminicola species complex</taxon>
    </lineage>
</organism>
<dbReference type="Proteomes" id="UP001232148">
    <property type="component" value="Unassembled WGS sequence"/>
</dbReference>
<name>A0AAD9LU85_9PEZI</name>
<evidence type="ECO:0000313" key="2">
    <source>
        <dbReference type="Proteomes" id="UP001232148"/>
    </source>
</evidence>
<protein>
    <submittedName>
        <fullName evidence="1">Uncharacterized protein</fullName>
    </submittedName>
</protein>